<dbReference type="OrthoDB" id="5356030at2"/>
<dbReference type="RefSeq" id="WP_131163511.1">
    <property type="nucleotide sequence ID" value="NZ_CP076657.1"/>
</dbReference>
<accession>A0A4V2JQE1</accession>
<name>A0A4V2JQE1_9BACT</name>
<proteinExistence type="predicted"/>
<evidence type="ECO:0000313" key="2">
    <source>
        <dbReference type="Proteomes" id="UP000292583"/>
    </source>
</evidence>
<gene>
    <name evidence="1" type="ORF">DU473_06880</name>
</gene>
<evidence type="ECO:0000313" key="1">
    <source>
        <dbReference type="EMBL" id="TBR79668.1"/>
    </source>
</evidence>
<dbReference type="AlphaFoldDB" id="A0A4V2JQE1"/>
<dbReference type="Proteomes" id="UP000292583">
    <property type="component" value="Unassembled WGS sequence"/>
</dbReference>
<keyword evidence="2" id="KW-1185">Reference proteome</keyword>
<protein>
    <submittedName>
        <fullName evidence="1">Uncharacterized protein</fullName>
    </submittedName>
</protein>
<sequence>MQSDNLRRVIINVSAKDFGIRCSEEFANFLEDEIALISGGTKKIELTRFVDAFVKKSYENYITQRELKKLIKTIDEELPLKNEI</sequence>
<comment type="caution">
    <text evidence="1">The sequence shown here is derived from an EMBL/GenBank/DDBJ whole genome shotgun (WGS) entry which is preliminary data.</text>
</comment>
<dbReference type="EMBL" id="QPGR01000014">
    <property type="protein sequence ID" value="TBR79668.1"/>
    <property type="molecule type" value="Genomic_DNA"/>
</dbReference>
<organism evidence="1 2">
    <name type="scientific">Campylobacter novaezeelandiae</name>
    <dbReference type="NCBI Taxonomy" id="2267891"/>
    <lineage>
        <taxon>Bacteria</taxon>
        <taxon>Pseudomonadati</taxon>
        <taxon>Campylobacterota</taxon>
        <taxon>Epsilonproteobacteria</taxon>
        <taxon>Campylobacterales</taxon>
        <taxon>Campylobacteraceae</taxon>
        <taxon>Campylobacter</taxon>
    </lineage>
</organism>
<reference evidence="1 2" key="1">
    <citation type="submission" date="2018-07" db="EMBL/GenBank/DDBJ databases">
        <title>Campylobacter zealandensis sp. nov., isolated from birds and water in New Zealand.</title>
        <authorList>
            <person name="Wilkinson D.A."/>
            <person name="Biggs P.J."/>
            <person name="French N.P."/>
            <person name="Midwinter A.C."/>
        </authorList>
    </citation>
    <scope>NUCLEOTIDE SEQUENCE [LARGE SCALE GENOMIC DNA]</scope>
    <source>
        <strain evidence="1 2">B423b</strain>
    </source>
</reference>